<accession>A0A5M3XJJ5</accession>
<dbReference type="Proteomes" id="UP000377595">
    <property type="component" value="Unassembled WGS sequence"/>
</dbReference>
<dbReference type="RefSeq" id="WP_155345960.1">
    <property type="nucleotide sequence ID" value="NZ_BAAAHM010000032.1"/>
</dbReference>
<evidence type="ECO:0000256" key="1">
    <source>
        <dbReference type="SAM" id="MobiDB-lite"/>
    </source>
</evidence>
<feature type="region of interest" description="Disordered" evidence="1">
    <location>
        <begin position="1"/>
        <end position="24"/>
    </location>
</feature>
<dbReference type="InterPro" id="IPR019268">
    <property type="entry name" value="DUF2278"/>
</dbReference>
<organism evidence="2 3">
    <name type="scientific">Acrocarpospora pleiomorpha</name>
    <dbReference type="NCBI Taxonomy" id="90975"/>
    <lineage>
        <taxon>Bacteria</taxon>
        <taxon>Bacillati</taxon>
        <taxon>Actinomycetota</taxon>
        <taxon>Actinomycetes</taxon>
        <taxon>Streptosporangiales</taxon>
        <taxon>Streptosporangiaceae</taxon>
        <taxon>Acrocarpospora</taxon>
    </lineage>
</organism>
<comment type="caution">
    <text evidence="2">The sequence shown here is derived from an EMBL/GenBank/DDBJ whole genome shotgun (WGS) entry which is preliminary data.</text>
</comment>
<name>A0A5M3XJJ5_9ACTN</name>
<dbReference type="EMBL" id="BLAF01000019">
    <property type="protein sequence ID" value="GES20866.1"/>
    <property type="molecule type" value="Genomic_DNA"/>
</dbReference>
<reference evidence="2 3" key="1">
    <citation type="submission" date="2019-10" db="EMBL/GenBank/DDBJ databases">
        <title>Whole genome shotgun sequence of Acrocarpospora pleiomorpha NBRC 16267.</title>
        <authorList>
            <person name="Ichikawa N."/>
            <person name="Kimura A."/>
            <person name="Kitahashi Y."/>
            <person name="Komaki H."/>
            <person name="Oguchi A."/>
        </authorList>
    </citation>
    <scope>NUCLEOTIDE SEQUENCE [LARGE SCALE GENOMIC DNA]</scope>
    <source>
        <strain evidence="2 3">NBRC 16267</strain>
    </source>
</reference>
<evidence type="ECO:0000313" key="3">
    <source>
        <dbReference type="Proteomes" id="UP000377595"/>
    </source>
</evidence>
<gene>
    <name evidence="2" type="ORF">Aple_037620</name>
</gene>
<evidence type="ECO:0008006" key="4">
    <source>
        <dbReference type="Google" id="ProtNLM"/>
    </source>
</evidence>
<evidence type="ECO:0000313" key="2">
    <source>
        <dbReference type="EMBL" id="GES20866.1"/>
    </source>
</evidence>
<dbReference type="Pfam" id="PF10042">
    <property type="entry name" value="DUF2278"/>
    <property type="match status" value="1"/>
</dbReference>
<proteinExistence type="predicted"/>
<keyword evidence="3" id="KW-1185">Reference proteome</keyword>
<protein>
    <recommendedName>
        <fullName evidence="4">LTD domain-containing protein</fullName>
    </recommendedName>
</protein>
<sequence length="334" mass="35686">MPLRSYGVLAGRPVDRRREGTTDTPHYQIHLRDTAGTDYRAAVNVQSQQAPSELLYLADENFTHPMTGLLPAAGSGWTALAPSPGKGALDYIRGNLFDPALMRALPPELPGSDNDLADKLDHYVQRAINDAAAGVYVFGERWGPEASTRDKVFGFLPGNGVHDVHMNQGNSERFRRDDGVWQDGGMLIHLPGEGRWIAIFLAFQSQAWHTDDTTGHTIGAAPARPTPGELPLRIVAALVNPVGPAPEAETVTLLNASPGPIGLDGWHLADQAKRTLPLAGSLGPGETLRLPVTAGLQLGNNGGAITLLDPAGLKVHGVSYTKEQAGREGWTLTF</sequence>
<dbReference type="OrthoDB" id="291334at2"/>
<dbReference type="AlphaFoldDB" id="A0A5M3XJJ5"/>